<organism evidence="1 2">
    <name type="scientific">Nonomuraea rosea</name>
    <dbReference type="NCBI Taxonomy" id="638574"/>
    <lineage>
        <taxon>Bacteria</taxon>
        <taxon>Bacillati</taxon>
        <taxon>Actinomycetota</taxon>
        <taxon>Actinomycetes</taxon>
        <taxon>Streptosporangiales</taxon>
        <taxon>Streptosporangiaceae</taxon>
        <taxon>Nonomuraea</taxon>
    </lineage>
</organism>
<dbReference type="Proteomes" id="UP001500630">
    <property type="component" value="Unassembled WGS sequence"/>
</dbReference>
<name>A0ABP6W322_9ACTN</name>
<sequence length="50" mass="5362">MSGLFALLTPELSIIRGTYLVSSPSVQGDNQLPRNVTAMLGTREVGLDRS</sequence>
<dbReference type="RefSeq" id="WP_345561166.1">
    <property type="nucleotide sequence ID" value="NZ_BAABDQ010000004.1"/>
</dbReference>
<comment type="caution">
    <text evidence="1">The sequence shown here is derived from an EMBL/GenBank/DDBJ whole genome shotgun (WGS) entry which is preliminary data.</text>
</comment>
<accession>A0ABP6W322</accession>
<evidence type="ECO:0000313" key="2">
    <source>
        <dbReference type="Proteomes" id="UP001500630"/>
    </source>
</evidence>
<proteinExistence type="predicted"/>
<dbReference type="EMBL" id="BAABDQ010000004">
    <property type="protein sequence ID" value="GAA3543417.1"/>
    <property type="molecule type" value="Genomic_DNA"/>
</dbReference>
<reference evidence="2" key="1">
    <citation type="journal article" date="2019" name="Int. J. Syst. Evol. Microbiol.">
        <title>The Global Catalogue of Microorganisms (GCM) 10K type strain sequencing project: providing services to taxonomists for standard genome sequencing and annotation.</title>
        <authorList>
            <consortium name="The Broad Institute Genomics Platform"/>
            <consortium name="The Broad Institute Genome Sequencing Center for Infectious Disease"/>
            <person name="Wu L."/>
            <person name="Ma J."/>
        </authorList>
    </citation>
    <scope>NUCLEOTIDE SEQUENCE [LARGE SCALE GENOMIC DNA]</scope>
    <source>
        <strain evidence="2">JCM 17326</strain>
    </source>
</reference>
<keyword evidence="2" id="KW-1185">Reference proteome</keyword>
<evidence type="ECO:0000313" key="1">
    <source>
        <dbReference type="EMBL" id="GAA3543417.1"/>
    </source>
</evidence>
<protein>
    <submittedName>
        <fullName evidence="1">Uncharacterized protein</fullName>
    </submittedName>
</protein>
<gene>
    <name evidence="1" type="ORF">GCM10022419_024470</name>
</gene>